<reference evidence="1 2" key="1">
    <citation type="submission" date="2024-06" db="EMBL/GenBank/DDBJ databases">
        <title>Sorghum-associated microbial communities from plants grown in Nebraska, USA.</title>
        <authorList>
            <person name="Schachtman D."/>
        </authorList>
    </citation>
    <scope>NUCLEOTIDE SEQUENCE [LARGE SCALE GENOMIC DNA]</scope>
    <source>
        <strain evidence="1 2">1288</strain>
    </source>
</reference>
<dbReference type="EMBL" id="JBEPME010000005">
    <property type="protein sequence ID" value="MET3658414.1"/>
    <property type="molecule type" value="Genomic_DNA"/>
</dbReference>
<dbReference type="RefSeq" id="WP_354314062.1">
    <property type="nucleotide sequence ID" value="NZ_CP185279.1"/>
</dbReference>
<organism evidence="1 2">
    <name type="scientific">Sporosarcina psychrophila</name>
    <name type="common">Bacillus psychrophilus</name>
    <dbReference type="NCBI Taxonomy" id="1476"/>
    <lineage>
        <taxon>Bacteria</taxon>
        <taxon>Bacillati</taxon>
        <taxon>Bacillota</taxon>
        <taxon>Bacilli</taxon>
        <taxon>Bacillales</taxon>
        <taxon>Caryophanaceae</taxon>
        <taxon>Sporosarcina</taxon>
    </lineage>
</organism>
<gene>
    <name evidence="1" type="ORF">ABIC55_003531</name>
</gene>
<keyword evidence="2" id="KW-1185">Reference proteome</keyword>
<proteinExistence type="predicted"/>
<evidence type="ECO:0000313" key="2">
    <source>
        <dbReference type="Proteomes" id="UP001549104"/>
    </source>
</evidence>
<sequence>MKCMVCETLFSPSDILVMEDDELPICEKCEWKEHYILVEYDGKEDLLDHLKIKVHKKRRCLYCDRGLVELHSIKFGNPIAAVVCCDDCKKEDKMNIYLRMT</sequence>
<dbReference type="Proteomes" id="UP001549104">
    <property type="component" value="Unassembled WGS sequence"/>
</dbReference>
<comment type="caution">
    <text evidence="1">The sequence shown here is derived from an EMBL/GenBank/DDBJ whole genome shotgun (WGS) entry which is preliminary data.</text>
</comment>
<name>A0ABV2KE90_SPOPS</name>
<evidence type="ECO:0000313" key="1">
    <source>
        <dbReference type="EMBL" id="MET3658414.1"/>
    </source>
</evidence>
<protein>
    <submittedName>
        <fullName evidence="1">Uncharacterized protein</fullName>
    </submittedName>
</protein>
<accession>A0ABV2KE90</accession>